<sequence length="93" mass="10508">MNLLYSLCLKGQTLLADERKGGIAEPSVFNFELKHTVNIWHLKSCGVQAVAIMQECLPNVRTHHGKLELDISLQWQPLLPSPFIDLNRTPSDQ</sequence>
<dbReference type="EMBL" id="OZ019894">
    <property type="protein sequence ID" value="CAK9215811.1"/>
    <property type="molecule type" value="Genomic_DNA"/>
</dbReference>
<evidence type="ECO:0000313" key="2">
    <source>
        <dbReference type="Proteomes" id="UP001497512"/>
    </source>
</evidence>
<gene>
    <name evidence="1" type="ORF">CSSPTR1EN2_LOCUS12960</name>
</gene>
<keyword evidence="2" id="KW-1185">Reference proteome</keyword>
<dbReference type="Proteomes" id="UP001497512">
    <property type="component" value="Chromosome 2"/>
</dbReference>
<organism evidence="1 2">
    <name type="scientific">Sphagnum troendelagicum</name>
    <dbReference type="NCBI Taxonomy" id="128251"/>
    <lineage>
        <taxon>Eukaryota</taxon>
        <taxon>Viridiplantae</taxon>
        <taxon>Streptophyta</taxon>
        <taxon>Embryophyta</taxon>
        <taxon>Bryophyta</taxon>
        <taxon>Sphagnophytina</taxon>
        <taxon>Sphagnopsida</taxon>
        <taxon>Sphagnales</taxon>
        <taxon>Sphagnaceae</taxon>
        <taxon>Sphagnum</taxon>
    </lineage>
</organism>
<name>A0ABP0U9I3_9BRYO</name>
<accession>A0ABP0U9I3</accession>
<proteinExistence type="predicted"/>
<reference evidence="1" key="1">
    <citation type="submission" date="2024-02" db="EMBL/GenBank/DDBJ databases">
        <authorList>
            <consortium name="ELIXIR-Norway"/>
            <consortium name="Elixir Norway"/>
        </authorList>
    </citation>
    <scope>NUCLEOTIDE SEQUENCE</scope>
</reference>
<evidence type="ECO:0000313" key="1">
    <source>
        <dbReference type="EMBL" id="CAK9215811.1"/>
    </source>
</evidence>
<protein>
    <submittedName>
        <fullName evidence="1">Uncharacterized protein</fullName>
    </submittedName>
</protein>